<dbReference type="AlphaFoldDB" id="A0A3S3QRE5"/>
<dbReference type="EMBL" id="MTKO01000076">
    <property type="protein sequence ID" value="RWX45555.1"/>
    <property type="molecule type" value="Genomic_DNA"/>
</dbReference>
<evidence type="ECO:0000313" key="3">
    <source>
        <dbReference type="Proteomes" id="UP000287853"/>
    </source>
</evidence>
<name>A0A3S3QRE5_9BACT</name>
<evidence type="ECO:0000256" key="1">
    <source>
        <dbReference type="SAM" id="MobiDB-lite"/>
    </source>
</evidence>
<comment type="caution">
    <text evidence="2">The sequence shown here is derived from an EMBL/GenBank/DDBJ whole genome shotgun (WGS) entry which is preliminary data.</text>
</comment>
<organism evidence="2 3">
    <name type="scientific">Candidatus Electrothrix aarhusensis</name>
    <dbReference type="NCBI Taxonomy" id="1859131"/>
    <lineage>
        <taxon>Bacteria</taxon>
        <taxon>Pseudomonadati</taxon>
        <taxon>Thermodesulfobacteriota</taxon>
        <taxon>Desulfobulbia</taxon>
        <taxon>Desulfobulbales</taxon>
        <taxon>Desulfobulbaceae</taxon>
        <taxon>Candidatus Electrothrix</taxon>
    </lineage>
</organism>
<feature type="region of interest" description="Disordered" evidence="1">
    <location>
        <begin position="77"/>
        <end position="101"/>
    </location>
</feature>
<keyword evidence="3" id="KW-1185">Reference proteome</keyword>
<dbReference type="Proteomes" id="UP000287853">
    <property type="component" value="Unassembled WGS sequence"/>
</dbReference>
<reference evidence="2 3" key="1">
    <citation type="submission" date="2017-01" db="EMBL/GenBank/DDBJ databases">
        <title>The cable genome- insights into the physiology and evolution of filamentous bacteria capable of sulfide oxidation via long distance electron transfer.</title>
        <authorList>
            <person name="Schreiber L."/>
            <person name="Bjerg J.T."/>
            <person name="Boggild A."/>
            <person name="Van De Vossenberg J."/>
            <person name="Meysman F."/>
            <person name="Nielsen L.P."/>
            <person name="Schramm A."/>
            <person name="Kjeldsen K.U."/>
        </authorList>
    </citation>
    <scope>NUCLEOTIDE SEQUENCE [LARGE SCALE GENOMIC DNA]</scope>
    <source>
        <strain evidence="2">MCF</strain>
    </source>
</reference>
<protein>
    <submittedName>
        <fullName evidence="2">Uncharacterized protein</fullName>
    </submittedName>
</protein>
<accession>A0A3S3QRE5</accession>
<proteinExistence type="predicted"/>
<gene>
    <name evidence="2" type="ORF">H206_02113</name>
</gene>
<evidence type="ECO:0000313" key="2">
    <source>
        <dbReference type="EMBL" id="RWX45555.1"/>
    </source>
</evidence>
<sequence>MWMVKLCDEVSMRMFRGQNVKYNKANPADAPKARAVGLCPAINHGAITECPSGTRKKERPLGVSTFISWKIYPLQDTGGEMAGGTRTSERKKKKKPEEKAT</sequence>